<proteinExistence type="predicted"/>
<protein>
    <submittedName>
        <fullName evidence="1">Uncharacterized protein</fullName>
    </submittedName>
</protein>
<reference evidence="1" key="1">
    <citation type="submission" date="2022-07" db="EMBL/GenBank/DDBJ databases">
        <title>Genome Sequence of Agrocybe chaxingu.</title>
        <authorList>
            <person name="Buettner E."/>
        </authorList>
    </citation>
    <scope>NUCLEOTIDE SEQUENCE</scope>
    <source>
        <strain evidence="1">MP-N11</strain>
    </source>
</reference>
<dbReference type="Proteomes" id="UP001148786">
    <property type="component" value="Unassembled WGS sequence"/>
</dbReference>
<dbReference type="EMBL" id="JANKHO010000662">
    <property type="protein sequence ID" value="KAJ3507412.1"/>
    <property type="molecule type" value="Genomic_DNA"/>
</dbReference>
<organism evidence="1 2">
    <name type="scientific">Agrocybe chaxingu</name>
    <dbReference type="NCBI Taxonomy" id="84603"/>
    <lineage>
        <taxon>Eukaryota</taxon>
        <taxon>Fungi</taxon>
        <taxon>Dikarya</taxon>
        <taxon>Basidiomycota</taxon>
        <taxon>Agaricomycotina</taxon>
        <taxon>Agaricomycetes</taxon>
        <taxon>Agaricomycetidae</taxon>
        <taxon>Agaricales</taxon>
        <taxon>Agaricineae</taxon>
        <taxon>Strophariaceae</taxon>
        <taxon>Agrocybe</taxon>
    </lineage>
</organism>
<dbReference type="OrthoDB" id="10431530at2759"/>
<comment type="caution">
    <text evidence="1">The sequence shown here is derived from an EMBL/GenBank/DDBJ whole genome shotgun (WGS) entry which is preliminary data.</text>
</comment>
<sequence length="132" mass="14438">MLTLNTIYLDDPADTAVLLEAVPSLESLSILDTLIENHLFALLGSTTPSASGASEPTYLPDLQHLSLSDKSDFDWNPVLNVFNPYYPPSRERKLPPKTSEIAEIEVVEDDAGAHFIGEEALSRLLELKDSGV</sequence>
<gene>
    <name evidence="1" type="ORF">NLJ89_g6316</name>
</gene>
<evidence type="ECO:0000313" key="2">
    <source>
        <dbReference type="Proteomes" id="UP001148786"/>
    </source>
</evidence>
<keyword evidence="2" id="KW-1185">Reference proteome</keyword>
<accession>A0A9W8K6N0</accession>
<evidence type="ECO:0000313" key="1">
    <source>
        <dbReference type="EMBL" id="KAJ3507412.1"/>
    </source>
</evidence>
<name>A0A9W8K6N0_9AGAR</name>
<dbReference type="AlphaFoldDB" id="A0A9W8K6N0"/>